<dbReference type="Proteomes" id="UP000078046">
    <property type="component" value="Unassembled WGS sequence"/>
</dbReference>
<feature type="non-terminal residue" evidence="2">
    <location>
        <position position="673"/>
    </location>
</feature>
<dbReference type="PANTHER" id="PTHR47236:SF4">
    <property type="entry name" value="GENE 9195-RELATED"/>
    <property type="match status" value="1"/>
</dbReference>
<protein>
    <submittedName>
        <fullName evidence="2">Uncharacterized protein</fullName>
    </submittedName>
</protein>
<keyword evidence="1" id="KW-0472">Membrane</keyword>
<dbReference type="AlphaFoldDB" id="A0A177AQK7"/>
<feature type="transmembrane region" description="Helical" evidence="1">
    <location>
        <begin position="244"/>
        <end position="269"/>
    </location>
</feature>
<dbReference type="EMBL" id="LWCA01001957">
    <property type="protein sequence ID" value="OAF64287.1"/>
    <property type="molecule type" value="Genomic_DNA"/>
</dbReference>
<keyword evidence="1" id="KW-1133">Transmembrane helix</keyword>
<dbReference type="OrthoDB" id="6104470at2759"/>
<sequence length="673" mass="77915">MQWNCNLKARDKSKFLLSSQYFATNKTKKIASSCLSLIPNHLETISDEYCSNLRSNKSETFNFISTSTIGFNGVYTYNLLDLYNIFLKNSKCGLALNQNLQESHKIGDMELNLINSKFMGIQNPIICCEIDTLFIFTVNKNNYPEYDRDNIFNVNDHFDYGGFRNLINFHTILSTRSSLFAFRFNSPGAYVFHLSSDVTKKMYIRVVPSEAECINVGPYYPTNYQYFLKFGFGHNKTFQSGQNWTLIVIIMSIMTVGIFLVFLVNYIFYRKGWDISKKQILKYKDIAKSYNFQCFFKTSDKLGSFSSSVREVKESKLFDVNCLYSELNQQNNFISQNLKKNHQNALVGYDQLCEKIKVISNILSTKIDENSSISPENFTFLSNHLKFCYNEIKNTASLCTTHVEFLKIIVSMFHTRYDQLVDISTHLVNSIKNVKVEKNCIQNATKNENLKKLDNRDYIKNNKAIYEHDRYKNYLNLKQPCRIRGDVLSFNVEKVTIEEIDVCCTKIDYTESNNVYILKPEYKVFYDNKEFVNNSVMFCSELSTFISVQNNILYESKNNKILSIYNSRQFCKDEQLLPLVILSIQDYECEIIQQLKQCKLTNHDVNDAFIIDSSTGFYLPILAIGYCVENKSFVPLGMVYTDPFTTLLHPMQIGALVAIGDEHGICVGVHFEN</sequence>
<proteinExistence type="predicted"/>
<comment type="caution">
    <text evidence="2">The sequence shown here is derived from an EMBL/GenBank/DDBJ whole genome shotgun (WGS) entry which is preliminary data.</text>
</comment>
<evidence type="ECO:0000313" key="2">
    <source>
        <dbReference type="EMBL" id="OAF64287.1"/>
    </source>
</evidence>
<name>A0A177AQK7_9BILA</name>
<keyword evidence="3" id="KW-1185">Reference proteome</keyword>
<evidence type="ECO:0000313" key="3">
    <source>
        <dbReference type="Proteomes" id="UP000078046"/>
    </source>
</evidence>
<accession>A0A177AQK7</accession>
<organism evidence="2 3">
    <name type="scientific">Intoshia linei</name>
    <dbReference type="NCBI Taxonomy" id="1819745"/>
    <lineage>
        <taxon>Eukaryota</taxon>
        <taxon>Metazoa</taxon>
        <taxon>Spiralia</taxon>
        <taxon>Lophotrochozoa</taxon>
        <taxon>Mesozoa</taxon>
        <taxon>Orthonectida</taxon>
        <taxon>Rhopaluridae</taxon>
        <taxon>Intoshia</taxon>
    </lineage>
</organism>
<keyword evidence="1" id="KW-0812">Transmembrane</keyword>
<reference evidence="2 3" key="1">
    <citation type="submission" date="2016-04" db="EMBL/GenBank/DDBJ databases">
        <title>The genome of Intoshia linei affirms orthonectids as highly simplified spiralians.</title>
        <authorList>
            <person name="Mikhailov K.V."/>
            <person name="Slusarev G.S."/>
            <person name="Nikitin M.A."/>
            <person name="Logacheva M.D."/>
            <person name="Penin A."/>
            <person name="Aleoshin V."/>
            <person name="Panchin Y.V."/>
        </authorList>
    </citation>
    <scope>NUCLEOTIDE SEQUENCE [LARGE SCALE GENOMIC DNA]</scope>
    <source>
        <strain evidence="2">Intl2013</strain>
        <tissue evidence="2">Whole animal</tissue>
    </source>
</reference>
<evidence type="ECO:0000256" key="1">
    <source>
        <dbReference type="SAM" id="Phobius"/>
    </source>
</evidence>
<gene>
    <name evidence="2" type="ORF">A3Q56_08005</name>
</gene>
<dbReference type="PANTHER" id="PTHR47236">
    <property type="entry name" value="GENE, 32742-RELATED-RELATED"/>
    <property type="match status" value="1"/>
</dbReference>